<dbReference type="SUPFAM" id="SSF51905">
    <property type="entry name" value="FAD/NAD(P)-binding domain"/>
    <property type="match status" value="1"/>
</dbReference>
<accession>A0A2W4TP21</accession>
<feature type="domain" description="FAD-binding" evidence="1">
    <location>
        <begin position="27"/>
        <end position="191"/>
    </location>
</feature>
<name>A0A2W4TP21_9GAMM</name>
<dbReference type="PANTHER" id="PTHR43747:SF1">
    <property type="entry name" value="SLR1998 PROTEIN"/>
    <property type="match status" value="1"/>
</dbReference>
<dbReference type="Proteomes" id="UP000249396">
    <property type="component" value="Unassembled WGS sequence"/>
</dbReference>
<protein>
    <submittedName>
        <fullName evidence="2">NAD(P)/FAD-dependent oxidoreductase</fullName>
    </submittedName>
</protein>
<dbReference type="GO" id="GO:0071949">
    <property type="term" value="F:FAD binding"/>
    <property type="evidence" value="ECO:0007669"/>
    <property type="project" value="InterPro"/>
</dbReference>
<gene>
    <name evidence="2" type="ORF">DM484_03435</name>
</gene>
<evidence type="ECO:0000313" key="3">
    <source>
        <dbReference type="Proteomes" id="UP000249396"/>
    </source>
</evidence>
<evidence type="ECO:0000313" key="2">
    <source>
        <dbReference type="EMBL" id="PZN83997.1"/>
    </source>
</evidence>
<dbReference type="PANTHER" id="PTHR43747">
    <property type="entry name" value="FAD-BINDING PROTEIN"/>
    <property type="match status" value="1"/>
</dbReference>
<dbReference type="AlphaFoldDB" id="A0A2W4TP21"/>
<organism evidence="2 3">
    <name type="scientific">Candidatus Methylumidiphilus alinenensis</name>
    <dbReference type="NCBI Taxonomy" id="2202197"/>
    <lineage>
        <taxon>Bacteria</taxon>
        <taxon>Pseudomonadati</taxon>
        <taxon>Pseudomonadota</taxon>
        <taxon>Gammaproteobacteria</taxon>
        <taxon>Methylococcales</taxon>
        <taxon>Candidatus Methylumidiphilus</taxon>
    </lineage>
</organism>
<evidence type="ECO:0000259" key="1">
    <source>
        <dbReference type="Pfam" id="PF01494"/>
    </source>
</evidence>
<dbReference type="InterPro" id="IPR002938">
    <property type="entry name" value="FAD-bd"/>
</dbReference>
<sequence length="454" mass="50347">MARLITLSTDALRKPRTSYGAAIPDQCEVLVIGGGPAGSSVAALLAKRGVDVVLLEKARHPRPQVGESLIPHVWKYADQTGASPLIEKEGFLAKAGGIAVWNGKIHRIVFSEFGFTRPALHVERDIFDELLLNHAESVGARVFQQVTVREANLGLDSPQVHYVDRRGDDAYEGQLNCRFVVDASGPSAVLAGQFKSRRLVDSRMRFLSLWGYFKNSRFVGADGRGHPAADINKVRPVTFVTSFADGWIWHIVLRKLTSVGLVINTETARAMDKAGREQFFLDTLRRAPYLDRLLDKAEYMEGSFCERPDYSYYSTKLCGENFYCIGDAASFVDPIYSHGVLNAFYNASMTALAVCESLKDPARRARHAQLCENRLRQFYGFSRSLALGEFGGDGVDAELVRHFMRQVPPVELELMLAASSISDRSENFHQLVREAGLGLHPARAGAHLMEELVL</sequence>
<dbReference type="EMBL" id="QJPH01000168">
    <property type="protein sequence ID" value="PZN83997.1"/>
    <property type="molecule type" value="Genomic_DNA"/>
</dbReference>
<dbReference type="PRINTS" id="PR00420">
    <property type="entry name" value="RNGMNOXGNASE"/>
</dbReference>
<dbReference type="Pfam" id="PF01494">
    <property type="entry name" value="FAD_binding_3"/>
    <property type="match status" value="1"/>
</dbReference>
<dbReference type="InterPro" id="IPR050816">
    <property type="entry name" value="Flavin-dep_Halogenase_NPB"/>
</dbReference>
<comment type="caution">
    <text evidence="2">The sequence shown here is derived from an EMBL/GenBank/DDBJ whole genome shotgun (WGS) entry which is preliminary data.</text>
</comment>
<dbReference type="InterPro" id="IPR036188">
    <property type="entry name" value="FAD/NAD-bd_sf"/>
</dbReference>
<dbReference type="Gene3D" id="3.30.9.100">
    <property type="match status" value="1"/>
</dbReference>
<reference evidence="2 3" key="1">
    <citation type="journal article" date="2018" name="Aquat. Microb. Ecol.">
        <title>Gammaproteobacterial methanotrophs dominate.</title>
        <authorList>
            <person name="Rissanen A.J."/>
            <person name="Saarenheimo J."/>
            <person name="Tiirola M."/>
            <person name="Peura S."/>
            <person name="Aalto S.L."/>
            <person name="Karvinen A."/>
            <person name="Nykanen H."/>
        </authorList>
    </citation>
    <scope>NUCLEOTIDE SEQUENCE [LARGE SCALE GENOMIC DNA]</scope>
    <source>
        <strain evidence="2">AMbin10</strain>
    </source>
</reference>
<proteinExistence type="predicted"/>
<dbReference type="Gene3D" id="3.50.50.60">
    <property type="entry name" value="FAD/NAD(P)-binding domain"/>
    <property type="match status" value="1"/>
</dbReference>